<keyword evidence="12" id="KW-1185">Reference proteome</keyword>
<feature type="transmembrane region" description="Helical" evidence="9">
    <location>
        <begin position="864"/>
        <end position="886"/>
    </location>
</feature>
<evidence type="ECO:0000256" key="7">
    <source>
        <dbReference type="ARBA" id="ARBA00022989"/>
    </source>
</evidence>
<dbReference type="InterPro" id="IPR023214">
    <property type="entry name" value="HAD_sf"/>
</dbReference>
<keyword evidence="3 9" id="KW-0812">Transmembrane</keyword>
<evidence type="ECO:0000256" key="8">
    <source>
        <dbReference type="ARBA" id="ARBA00023136"/>
    </source>
</evidence>
<organism evidence="11 12">
    <name type="scientific">Mesorhizobium escarrei</name>
    <dbReference type="NCBI Taxonomy" id="666018"/>
    <lineage>
        <taxon>Bacteria</taxon>
        <taxon>Pseudomonadati</taxon>
        <taxon>Pseudomonadota</taxon>
        <taxon>Alphaproteobacteria</taxon>
        <taxon>Hyphomicrobiales</taxon>
        <taxon>Phyllobacteriaceae</taxon>
        <taxon>Mesorhizobium</taxon>
    </lineage>
</organism>
<sequence length="1008" mass="106538">MHAESGNPESSNSRSAVSITRIHISVPGRARLKIGGLQGSSSVKTLLERGGHAAPGVSSITASDLTGNVVVQFDVTSGLDSIIDYLAALLRGEIIAPGEMPDAGPEWHMLSPKQSCFKLEASADAGLPGDEARRRLASTGPNILENIQPRSRASILADQFQSLPVAMLLGAASVSILTGGAFEAAVILAVVGLNAVIGYQTESRAERTIQSLGAKGPQTARIMREGVIATVPVQQIVPGDVLTVQRGDVVPADARLLNEDALTVSEALLTGESAPIQKTVGAIERMNVPLGSRSNMIYRGTIVTGGGGRAIVVATGSLTQAGRIQRLVGATFAPETPLQRELKKLGQRLGWLTMGTCAVLFSLGWLRGIGLLQMARSAISVAVAAVPEGLPMVATTTFALGIEKLRREGVLIRKLDAVETLAAARVVCFDKTGTLTLGHIDVDTIRIGDNAYSINEDWAYSINEDWGARKALRHVLEVCCLCNDAEIVQTEEGLRLNGSPTDGCLVQAALDRGVDVASLRKRFARISVQRRSETYRFMVTQHAMEDGTLTAMKGSPKEVLARCSIEILPDGTERELTPERRAAIGEVNLEMASQALRVLGVARGQATGSKPNGHNGRDLAWLGLVGMADQVRPGTSELLSQLHEAGIQTIMLTGDQKATAAAVSELIGLNGRGEVEIVDGADLEDMSSGELAQTARRAQAFSRVSPAQKLQIVRSLQEAGVTVAMVGDGVNDGPALKAADVGVAIGQQQSMNAAREIADVIIHTGGLGGLATAIETGRTTHRNIRKTIRYLVSTNLSEVLLVLAGTSVGIGAPLSPMQLLWINLISDVLPGIGLAMEAPEPDILRQAPKEDHTVILRRGEIGRLAAQSAIISGGAMAVSLLGATRYGLDSPITRTMTFESLVMAQLLHAITSRSDRHSIFDRSPRPPNRALSLIIGGSMAVQAGCLLIPFLRRLLGIAPITATDAIVTLAGGTLPFLAMEWMKSRRDTADGELVWTRAKEQTNLPAPV</sequence>
<dbReference type="PANTHER" id="PTHR43294:SF20">
    <property type="entry name" value="P-TYPE ATPASE"/>
    <property type="match status" value="1"/>
</dbReference>
<gene>
    <name evidence="11" type="ORF">MES5069_460115</name>
</gene>
<evidence type="ECO:0000256" key="1">
    <source>
        <dbReference type="ARBA" id="ARBA00004141"/>
    </source>
</evidence>
<dbReference type="Gene3D" id="3.40.1110.10">
    <property type="entry name" value="Calcium-transporting ATPase, cytoplasmic domain N"/>
    <property type="match status" value="1"/>
</dbReference>
<dbReference type="Pfam" id="PF13246">
    <property type="entry name" value="Cation_ATPase"/>
    <property type="match status" value="1"/>
</dbReference>
<evidence type="ECO:0000313" key="11">
    <source>
        <dbReference type="EMBL" id="CAH2405396.1"/>
    </source>
</evidence>
<keyword evidence="7 9" id="KW-1133">Transmembrane helix</keyword>
<dbReference type="SUPFAM" id="SSF56784">
    <property type="entry name" value="HAD-like"/>
    <property type="match status" value="1"/>
</dbReference>
<dbReference type="PRINTS" id="PR00120">
    <property type="entry name" value="HATPASE"/>
</dbReference>
<dbReference type="PANTHER" id="PTHR43294">
    <property type="entry name" value="SODIUM/POTASSIUM-TRANSPORTING ATPASE SUBUNIT ALPHA"/>
    <property type="match status" value="1"/>
</dbReference>
<evidence type="ECO:0000256" key="2">
    <source>
        <dbReference type="ARBA" id="ARBA00005675"/>
    </source>
</evidence>
<dbReference type="Gene3D" id="3.40.50.1000">
    <property type="entry name" value="HAD superfamily/HAD-like"/>
    <property type="match status" value="1"/>
</dbReference>
<name>A0ABM9E8A2_9HYPH</name>
<feature type="transmembrane region" description="Helical" evidence="9">
    <location>
        <begin position="165"/>
        <end position="197"/>
    </location>
</feature>
<dbReference type="InterPro" id="IPR044492">
    <property type="entry name" value="P_typ_ATPase_HD_dom"/>
</dbReference>
<evidence type="ECO:0000256" key="3">
    <source>
        <dbReference type="ARBA" id="ARBA00022692"/>
    </source>
</evidence>
<dbReference type="EMBL" id="CAKXZT010000142">
    <property type="protein sequence ID" value="CAH2405396.1"/>
    <property type="molecule type" value="Genomic_DNA"/>
</dbReference>
<dbReference type="Gene3D" id="2.70.150.10">
    <property type="entry name" value="Calcium-transporting ATPase, cytoplasmic transduction domain A"/>
    <property type="match status" value="1"/>
</dbReference>
<evidence type="ECO:0000256" key="5">
    <source>
        <dbReference type="ARBA" id="ARBA00022840"/>
    </source>
</evidence>
<dbReference type="InterPro" id="IPR008250">
    <property type="entry name" value="ATPase_P-typ_transduc_dom_A_sf"/>
</dbReference>
<keyword evidence="4" id="KW-0547">Nucleotide-binding</keyword>
<dbReference type="InterPro" id="IPR006068">
    <property type="entry name" value="ATPase_P-typ_cation-transptr_C"/>
</dbReference>
<dbReference type="Proteomes" id="UP001153050">
    <property type="component" value="Unassembled WGS sequence"/>
</dbReference>
<dbReference type="InterPro" id="IPR023299">
    <property type="entry name" value="ATPase_P-typ_cyto_dom_N"/>
</dbReference>
<protein>
    <submittedName>
        <fullName evidence="11">Cation_ATPase_N domain-containing protein</fullName>
    </submittedName>
</protein>
<dbReference type="SMART" id="SM00831">
    <property type="entry name" value="Cation_ATPase_N"/>
    <property type="match status" value="1"/>
</dbReference>
<comment type="similarity">
    <text evidence="2">Belongs to the cation transport ATPase (P-type) (TC 3.A.3) family. Type IIA subfamily.</text>
</comment>
<dbReference type="NCBIfam" id="TIGR01494">
    <property type="entry name" value="ATPase_P-type"/>
    <property type="match status" value="2"/>
</dbReference>
<dbReference type="Pfam" id="PF00690">
    <property type="entry name" value="Cation_ATPase_N"/>
    <property type="match status" value="1"/>
</dbReference>
<feature type="domain" description="Cation-transporting P-type ATPase N-terminal" evidence="10">
    <location>
        <begin position="106"/>
        <end position="180"/>
    </location>
</feature>
<dbReference type="SUPFAM" id="SSF81660">
    <property type="entry name" value="Metal cation-transporting ATPase, ATP-binding domain N"/>
    <property type="match status" value="1"/>
</dbReference>
<evidence type="ECO:0000259" key="10">
    <source>
        <dbReference type="SMART" id="SM00831"/>
    </source>
</evidence>
<comment type="caution">
    <text evidence="11">The sequence shown here is derived from an EMBL/GenBank/DDBJ whole genome shotgun (WGS) entry which is preliminary data.</text>
</comment>
<dbReference type="PRINTS" id="PR00119">
    <property type="entry name" value="CATATPASE"/>
</dbReference>
<dbReference type="InterPro" id="IPR050510">
    <property type="entry name" value="Cation_transp_ATPase_P-type"/>
</dbReference>
<feature type="transmembrane region" description="Helical" evidence="9">
    <location>
        <begin position="957"/>
        <end position="978"/>
    </location>
</feature>
<dbReference type="InterPro" id="IPR023298">
    <property type="entry name" value="ATPase_P-typ_TM_dom_sf"/>
</dbReference>
<comment type="subcellular location">
    <subcellularLocation>
        <location evidence="1">Membrane</location>
        <topology evidence="1">Multi-pass membrane protein</topology>
    </subcellularLocation>
</comment>
<dbReference type="PROSITE" id="PS00154">
    <property type="entry name" value="ATPASE_E1_E2"/>
    <property type="match status" value="1"/>
</dbReference>
<proteinExistence type="inferred from homology"/>
<dbReference type="SFLD" id="SFLDS00003">
    <property type="entry name" value="Haloacid_Dehalogenase"/>
    <property type="match status" value="1"/>
</dbReference>
<feature type="transmembrane region" description="Helical" evidence="9">
    <location>
        <begin position="349"/>
        <end position="366"/>
    </location>
</feature>
<evidence type="ECO:0000313" key="12">
    <source>
        <dbReference type="Proteomes" id="UP001153050"/>
    </source>
</evidence>
<dbReference type="SFLD" id="SFLDG00002">
    <property type="entry name" value="C1.7:_P-type_atpase_like"/>
    <property type="match status" value="1"/>
</dbReference>
<dbReference type="InterPro" id="IPR004014">
    <property type="entry name" value="ATPase_P-typ_cation-transptr_N"/>
</dbReference>
<dbReference type="InterPro" id="IPR036412">
    <property type="entry name" value="HAD-like_sf"/>
</dbReference>
<evidence type="ECO:0000256" key="6">
    <source>
        <dbReference type="ARBA" id="ARBA00022967"/>
    </source>
</evidence>
<dbReference type="InterPro" id="IPR018303">
    <property type="entry name" value="ATPase_P-typ_P_site"/>
</dbReference>
<dbReference type="SFLD" id="SFLDF00027">
    <property type="entry name" value="p-type_atpase"/>
    <property type="match status" value="1"/>
</dbReference>
<dbReference type="SUPFAM" id="SSF81665">
    <property type="entry name" value="Calcium ATPase, transmembrane domain M"/>
    <property type="match status" value="1"/>
</dbReference>
<dbReference type="Pfam" id="PF00122">
    <property type="entry name" value="E1-E2_ATPase"/>
    <property type="match status" value="1"/>
</dbReference>
<dbReference type="InterPro" id="IPR001757">
    <property type="entry name" value="P_typ_ATPase"/>
</dbReference>
<keyword evidence="5" id="KW-0067">ATP-binding</keyword>
<evidence type="ECO:0000256" key="9">
    <source>
        <dbReference type="SAM" id="Phobius"/>
    </source>
</evidence>
<dbReference type="InterPro" id="IPR059000">
    <property type="entry name" value="ATPase_P-type_domA"/>
</dbReference>
<dbReference type="Gene3D" id="1.20.1110.10">
    <property type="entry name" value="Calcium-transporting ATPase, transmembrane domain"/>
    <property type="match status" value="1"/>
</dbReference>
<evidence type="ECO:0000256" key="4">
    <source>
        <dbReference type="ARBA" id="ARBA00022741"/>
    </source>
</evidence>
<feature type="transmembrane region" description="Helical" evidence="9">
    <location>
        <begin position="930"/>
        <end position="951"/>
    </location>
</feature>
<dbReference type="Pfam" id="PF00689">
    <property type="entry name" value="Cation_ATPase_C"/>
    <property type="match status" value="1"/>
</dbReference>
<reference evidence="11 12" key="1">
    <citation type="submission" date="2022-03" db="EMBL/GenBank/DDBJ databases">
        <authorList>
            <person name="Brunel B."/>
        </authorList>
    </citation>
    <scope>NUCLEOTIDE SEQUENCE [LARGE SCALE GENOMIC DNA]</scope>
    <source>
        <strain evidence="11">STM5069sample</strain>
    </source>
</reference>
<dbReference type="SUPFAM" id="SSF81653">
    <property type="entry name" value="Calcium ATPase, transduction domain A"/>
    <property type="match status" value="1"/>
</dbReference>
<keyword evidence="8 9" id="KW-0472">Membrane</keyword>
<keyword evidence="6" id="KW-1278">Translocase</keyword>
<accession>A0ABM9E8A2</accession>